<dbReference type="HOGENOM" id="CLU_1093209_0_0_6"/>
<reference evidence="1 2" key="1">
    <citation type="journal article" date="2013" name="Genome Announc.">
        <title>Draft Genome Sequence of the Moderately Halophilic Bacterium Marinobacter lipolyticus Strain SM19.</title>
        <authorList>
            <person name="Papke R.T."/>
            <person name="de la Haba R.R."/>
            <person name="Infante-Dominguez C."/>
            <person name="Perez D."/>
            <person name="Sanchez-Porro C."/>
            <person name="Lapierre P."/>
            <person name="Ventosa A."/>
        </authorList>
    </citation>
    <scope>NUCLEOTIDE SEQUENCE [LARGE SCALE GENOMIC DNA]</scope>
    <source>
        <strain evidence="1 2">SM19</strain>
    </source>
</reference>
<dbReference type="Gene3D" id="3.40.190.10">
    <property type="entry name" value="Periplasmic binding protein-like II"/>
    <property type="match status" value="2"/>
</dbReference>
<accession>R8B038</accession>
<dbReference type="STRING" id="1318628.MARLIPOL_10086"/>
<evidence type="ECO:0000313" key="1">
    <source>
        <dbReference type="EMBL" id="EON91965.1"/>
    </source>
</evidence>
<dbReference type="EMBL" id="ASAD01000011">
    <property type="protein sequence ID" value="EON91965.1"/>
    <property type="molecule type" value="Genomic_DNA"/>
</dbReference>
<dbReference type="AlphaFoldDB" id="R8B038"/>
<comment type="caution">
    <text evidence="1">The sequence shown here is derived from an EMBL/GenBank/DDBJ whole genome shotgun (WGS) entry which is preliminary data.</text>
</comment>
<protein>
    <submittedName>
        <fullName evidence="1">Uncharacterized protein</fullName>
    </submittedName>
</protein>
<dbReference type="Proteomes" id="UP000016540">
    <property type="component" value="Unassembled WGS sequence"/>
</dbReference>
<name>R8B038_9GAMM</name>
<proteinExistence type="predicted"/>
<dbReference type="PATRIC" id="fig|1318628.3.peg.2010"/>
<sequence length="242" mass="27336">MWVFCASAGASEGDRIRIAVPGLSHLTTEAGDGVYQKIIARALENQDVEVNESFYPIRRALLVFEQGEVDCIYSSTEALAQTFGQDELIFSFPLGKFSFFLFTLKNSPPMVSVSALENKRVGVVSGQEHFLHPFLENHHLDVVWSRNDALNVSMLEYGRFEAVIGAIPDIRPYLDRLSYSPDHPLLESFDRLTCHNTERNRSFLTQLSRELKKLKRDGVYQDIAGPLYVEFDDDEPGVDPDS</sequence>
<organism evidence="1 2">
    <name type="scientific">Marinobacter lipolyticus SM19</name>
    <dbReference type="NCBI Taxonomy" id="1318628"/>
    <lineage>
        <taxon>Bacteria</taxon>
        <taxon>Pseudomonadati</taxon>
        <taxon>Pseudomonadota</taxon>
        <taxon>Gammaproteobacteria</taxon>
        <taxon>Pseudomonadales</taxon>
        <taxon>Marinobacteraceae</taxon>
        <taxon>Marinobacter</taxon>
    </lineage>
</organism>
<gene>
    <name evidence="1" type="ORF">MARLIPOL_10086</name>
</gene>
<keyword evidence="2" id="KW-1185">Reference proteome</keyword>
<evidence type="ECO:0000313" key="2">
    <source>
        <dbReference type="Proteomes" id="UP000016540"/>
    </source>
</evidence>
<dbReference type="SUPFAM" id="SSF53850">
    <property type="entry name" value="Periplasmic binding protein-like II"/>
    <property type="match status" value="1"/>
</dbReference>